<dbReference type="EMBL" id="JAUEPO010000008">
    <property type="protein sequence ID" value="KAK3317155.1"/>
    <property type="molecule type" value="Genomic_DNA"/>
</dbReference>
<evidence type="ECO:0000313" key="3">
    <source>
        <dbReference type="Proteomes" id="UP001286456"/>
    </source>
</evidence>
<feature type="chain" id="PRO_5042193386" evidence="1">
    <location>
        <begin position="26"/>
        <end position="397"/>
    </location>
</feature>
<reference evidence="2" key="2">
    <citation type="submission" date="2023-06" db="EMBL/GenBank/DDBJ databases">
        <authorList>
            <consortium name="Lawrence Berkeley National Laboratory"/>
            <person name="Haridas S."/>
            <person name="Hensen N."/>
            <person name="Bonometti L."/>
            <person name="Westerberg I."/>
            <person name="Brannstrom I.O."/>
            <person name="Guillou S."/>
            <person name="Cros-Aarteil S."/>
            <person name="Calhoun S."/>
            <person name="Kuo A."/>
            <person name="Mondo S."/>
            <person name="Pangilinan J."/>
            <person name="Riley R."/>
            <person name="Labutti K."/>
            <person name="Andreopoulos B."/>
            <person name="Lipzen A."/>
            <person name="Chen C."/>
            <person name="Yanf M."/>
            <person name="Daum C."/>
            <person name="Ng V."/>
            <person name="Clum A."/>
            <person name="Steindorff A."/>
            <person name="Ohm R."/>
            <person name="Martin F."/>
            <person name="Silar P."/>
            <person name="Natvig D."/>
            <person name="Lalanne C."/>
            <person name="Gautier V."/>
            <person name="Ament-Velasquez S.L."/>
            <person name="Kruys A."/>
            <person name="Hutchinson M.I."/>
            <person name="Powell A.J."/>
            <person name="Barry K."/>
            <person name="Miller A.N."/>
            <person name="Grigoriev I.V."/>
            <person name="Debuchy R."/>
            <person name="Gladieux P."/>
            <person name="Thoren M.H."/>
            <person name="Johannesson H."/>
        </authorList>
    </citation>
    <scope>NUCLEOTIDE SEQUENCE</scope>
    <source>
        <strain evidence="2">SMH4131-1</strain>
    </source>
</reference>
<organism evidence="2 3">
    <name type="scientific">Cercophora scortea</name>
    <dbReference type="NCBI Taxonomy" id="314031"/>
    <lineage>
        <taxon>Eukaryota</taxon>
        <taxon>Fungi</taxon>
        <taxon>Dikarya</taxon>
        <taxon>Ascomycota</taxon>
        <taxon>Pezizomycotina</taxon>
        <taxon>Sordariomycetes</taxon>
        <taxon>Sordariomycetidae</taxon>
        <taxon>Sordariales</taxon>
        <taxon>Lasiosphaeriaceae</taxon>
        <taxon>Cercophora</taxon>
    </lineage>
</organism>
<dbReference type="AlphaFoldDB" id="A0AAE0I2H1"/>
<protein>
    <submittedName>
        <fullName evidence="2">Uncharacterized protein</fullName>
    </submittedName>
</protein>
<evidence type="ECO:0000313" key="2">
    <source>
        <dbReference type="EMBL" id="KAK3317155.1"/>
    </source>
</evidence>
<feature type="signal peptide" evidence="1">
    <location>
        <begin position="1"/>
        <end position="25"/>
    </location>
</feature>
<sequence length="397" mass="42138">MKPKVLASITTIHAAFLYEAVTVSAQCQPGAYRCNPDIATQIDVCDVGSQWVALPPCPQSTHCGYINQIPYCLNGPAPVVHECDPGAVRCAASLSGVETCNNQGRWATTTTCVSPERCFATGTPHCAAPCTPGTFQCTASGLGWQRCSSDQQWIDTGACGTNQHCVYGTPPSCIDNAQPECQQGNTYCYIRTTTTGGRGWAVYGCNTHDHLVPLTDCPAGWTCTTTKTAADTRAQCVPPSVPAACVPKLVLTDLAFGIINTANELKFNFANTVDPPPSGSQFCAVPNPDGKISGAVEVGKVYDCGRGVQYRVLDYSVNAIGMDIFVSYTCQGTKYGALVASHLLGWECTYVWRGLLCGKTGVQYRIDPDFTGPLDSNGCLPLPVGDSIKLICPGTWA</sequence>
<keyword evidence="3" id="KW-1185">Reference proteome</keyword>
<keyword evidence="1" id="KW-0732">Signal</keyword>
<accession>A0AAE0I2H1</accession>
<reference evidence="2" key="1">
    <citation type="journal article" date="2023" name="Mol. Phylogenet. Evol.">
        <title>Genome-scale phylogeny and comparative genomics of the fungal order Sordariales.</title>
        <authorList>
            <person name="Hensen N."/>
            <person name="Bonometti L."/>
            <person name="Westerberg I."/>
            <person name="Brannstrom I.O."/>
            <person name="Guillou S."/>
            <person name="Cros-Aarteil S."/>
            <person name="Calhoun S."/>
            <person name="Haridas S."/>
            <person name="Kuo A."/>
            <person name="Mondo S."/>
            <person name="Pangilinan J."/>
            <person name="Riley R."/>
            <person name="LaButti K."/>
            <person name="Andreopoulos B."/>
            <person name="Lipzen A."/>
            <person name="Chen C."/>
            <person name="Yan M."/>
            <person name="Daum C."/>
            <person name="Ng V."/>
            <person name="Clum A."/>
            <person name="Steindorff A."/>
            <person name="Ohm R.A."/>
            <person name="Martin F."/>
            <person name="Silar P."/>
            <person name="Natvig D.O."/>
            <person name="Lalanne C."/>
            <person name="Gautier V."/>
            <person name="Ament-Velasquez S.L."/>
            <person name="Kruys A."/>
            <person name="Hutchinson M.I."/>
            <person name="Powell A.J."/>
            <person name="Barry K."/>
            <person name="Miller A.N."/>
            <person name="Grigoriev I.V."/>
            <person name="Debuchy R."/>
            <person name="Gladieux P."/>
            <person name="Hiltunen Thoren M."/>
            <person name="Johannesson H."/>
        </authorList>
    </citation>
    <scope>NUCLEOTIDE SEQUENCE</scope>
    <source>
        <strain evidence="2">SMH4131-1</strain>
    </source>
</reference>
<comment type="caution">
    <text evidence="2">The sequence shown here is derived from an EMBL/GenBank/DDBJ whole genome shotgun (WGS) entry which is preliminary data.</text>
</comment>
<dbReference type="Proteomes" id="UP001286456">
    <property type="component" value="Unassembled WGS sequence"/>
</dbReference>
<proteinExistence type="predicted"/>
<name>A0AAE0I2H1_9PEZI</name>
<gene>
    <name evidence="2" type="ORF">B0T19DRAFT_469808</name>
</gene>
<evidence type="ECO:0000256" key="1">
    <source>
        <dbReference type="SAM" id="SignalP"/>
    </source>
</evidence>